<keyword evidence="3" id="KW-0276">Fatty acid metabolism</keyword>
<evidence type="ECO:0000313" key="8">
    <source>
        <dbReference type="Proteomes" id="UP000319619"/>
    </source>
</evidence>
<evidence type="ECO:0000256" key="1">
    <source>
        <dbReference type="ARBA" id="ARBA00022450"/>
    </source>
</evidence>
<comment type="similarity">
    <text evidence="3">Belongs to the acyl carrier protein (ACP) family.</text>
</comment>
<dbReference type="NCBIfam" id="NF002150">
    <property type="entry name" value="PRK00982.1-4"/>
    <property type="match status" value="1"/>
</dbReference>
<dbReference type="Pfam" id="PF00550">
    <property type="entry name" value="PP-binding"/>
    <property type="match status" value="1"/>
</dbReference>
<comment type="subcellular location">
    <subcellularLocation>
        <location evidence="3">Cytoplasm</location>
    </subcellularLocation>
</comment>
<comment type="PTM">
    <text evidence="3">4'-phosphopantetheine is transferred from CoA to a specific serine of apo-ACP by AcpS. This modification is essential for activity because fatty acids are bound in thioester linkage to the sulfhydryl of the prosthetic group.</text>
</comment>
<dbReference type="InterPro" id="IPR009081">
    <property type="entry name" value="PP-bd_ACP"/>
</dbReference>
<dbReference type="HAMAP" id="MF_01217">
    <property type="entry name" value="Acyl_carrier"/>
    <property type="match status" value="1"/>
</dbReference>
<dbReference type="GO" id="GO:0009245">
    <property type="term" value="P:lipid A biosynthetic process"/>
    <property type="evidence" value="ECO:0007669"/>
    <property type="project" value="TreeGrafter"/>
</dbReference>
<dbReference type="SUPFAM" id="SSF47336">
    <property type="entry name" value="ACP-like"/>
    <property type="match status" value="1"/>
</dbReference>
<dbReference type="NCBIfam" id="NF002148">
    <property type="entry name" value="PRK00982.1-2"/>
    <property type="match status" value="1"/>
</dbReference>
<keyword evidence="3" id="KW-0275">Fatty acid biosynthesis</keyword>
<name>A0A532V5L6_UNCL8</name>
<evidence type="ECO:0000313" key="7">
    <source>
        <dbReference type="EMBL" id="TKJ42478.1"/>
    </source>
</evidence>
<reference evidence="7 8" key="1">
    <citation type="submission" date="2017-06" db="EMBL/GenBank/DDBJ databases">
        <title>Novel microbial phyla capable of carbon fixation and sulfur reduction in deep-sea sediments.</title>
        <authorList>
            <person name="Huang J."/>
            <person name="Baker B."/>
            <person name="Wang Y."/>
        </authorList>
    </citation>
    <scope>NUCLEOTIDE SEQUENCE [LARGE SCALE GENOMIC DNA]</scope>
    <source>
        <strain evidence="7">B3_LCP</strain>
    </source>
</reference>
<dbReference type="PROSITE" id="PS50075">
    <property type="entry name" value="CARRIER"/>
    <property type="match status" value="1"/>
</dbReference>
<feature type="modified residue" description="O-(pantetheine 4'-phosphoryl)serine" evidence="3">
    <location>
        <position position="36"/>
    </location>
</feature>
<dbReference type="PANTHER" id="PTHR20863">
    <property type="entry name" value="ACYL CARRIER PROTEIN"/>
    <property type="match status" value="1"/>
</dbReference>
<dbReference type="Proteomes" id="UP000319619">
    <property type="component" value="Unassembled WGS sequence"/>
</dbReference>
<proteinExistence type="inferred from homology"/>
<protein>
    <recommendedName>
        <fullName evidence="3 4">Acyl carrier protein</fullName>
        <shortName evidence="3">ACP</shortName>
    </recommendedName>
</protein>
<dbReference type="InterPro" id="IPR003231">
    <property type="entry name" value="ACP"/>
</dbReference>
<feature type="domain" description="Carrier" evidence="6">
    <location>
        <begin position="1"/>
        <end position="76"/>
    </location>
</feature>
<keyword evidence="3" id="KW-0444">Lipid biosynthesis</keyword>
<dbReference type="AlphaFoldDB" id="A0A532V5L6"/>
<keyword evidence="2 3" id="KW-0597">Phosphoprotein</keyword>
<evidence type="ECO:0000259" key="6">
    <source>
        <dbReference type="PROSITE" id="PS50075"/>
    </source>
</evidence>
<comment type="PTM">
    <text evidence="5">4'-phosphopantetheine is transferred from CoA to a specific serine of apo-ACP by acpS.</text>
</comment>
<dbReference type="UniPathway" id="UPA00094"/>
<keyword evidence="3" id="KW-0963">Cytoplasm</keyword>
<dbReference type="InterPro" id="IPR036736">
    <property type="entry name" value="ACP-like_sf"/>
</dbReference>
<comment type="function">
    <text evidence="3 5">Carrier of the growing fatty acid chain in fatty acid biosynthesis.</text>
</comment>
<keyword evidence="3" id="KW-0443">Lipid metabolism</keyword>
<dbReference type="NCBIfam" id="NF002151">
    <property type="entry name" value="PRK00982.1-5"/>
    <property type="match status" value="1"/>
</dbReference>
<organism evidence="7 8">
    <name type="scientific">candidate division LCP-89 bacterium B3_LCP</name>
    <dbReference type="NCBI Taxonomy" id="2012998"/>
    <lineage>
        <taxon>Bacteria</taxon>
        <taxon>Pseudomonadati</taxon>
        <taxon>Bacteria division LCP-89</taxon>
    </lineage>
</organism>
<comment type="pathway">
    <text evidence="3 5">Lipid metabolism; fatty acid biosynthesis.</text>
</comment>
<keyword evidence="1 3" id="KW-0596">Phosphopantetheine</keyword>
<dbReference type="NCBIfam" id="TIGR00517">
    <property type="entry name" value="acyl_carrier"/>
    <property type="match status" value="1"/>
</dbReference>
<sequence length="77" mass="8398">MALEDKVKEIIVNELGVDVTEVVPEASFINDLGADSLGTVELVLAFEKEFGIEIPEEDAEKMTSVGDAINYLKERIG</sequence>
<comment type="caution">
    <text evidence="7">The sequence shown here is derived from an EMBL/GenBank/DDBJ whole genome shotgun (WGS) entry which is preliminary data.</text>
</comment>
<dbReference type="PANTHER" id="PTHR20863:SF76">
    <property type="entry name" value="CARRIER DOMAIN-CONTAINING PROTEIN"/>
    <property type="match status" value="1"/>
</dbReference>
<accession>A0A532V5L6</accession>
<evidence type="ECO:0000256" key="3">
    <source>
        <dbReference type="HAMAP-Rule" id="MF_01217"/>
    </source>
</evidence>
<evidence type="ECO:0000256" key="5">
    <source>
        <dbReference type="RuleBase" id="RU003545"/>
    </source>
</evidence>
<dbReference type="Gene3D" id="1.10.1200.10">
    <property type="entry name" value="ACP-like"/>
    <property type="match status" value="1"/>
</dbReference>
<evidence type="ECO:0000256" key="4">
    <source>
        <dbReference type="NCBIfam" id="TIGR00517"/>
    </source>
</evidence>
<dbReference type="GO" id="GO:0005829">
    <property type="term" value="C:cytosol"/>
    <property type="evidence" value="ECO:0007669"/>
    <property type="project" value="TreeGrafter"/>
</dbReference>
<dbReference type="GO" id="GO:0000036">
    <property type="term" value="F:acyl carrier activity"/>
    <property type="evidence" value="ECO:0007669"/>
    <property type="project" value="UniProtKB-UniRule"/>
</dbReference>
<evidence type="ECO:0000256" key="2">
    <source>
        <dbReference type="ARBA" id="ARBA00022553"/>
    </source>
</evidence>
<dbReference type="EMBL" id="NJBN01000001">
    <property type="protein sequence ID" value="TKJ42478.1"/>
    <property type="molecule type" value="Genomic_DNA"/>
</dbReference>
<dbReference type="GO" id="GO:0000035">
    <property type="term" value="F:acyl binding"/>
    <property type="evidence" value="ECO:0007669"/>
    <property type="project" value="TreeGrafter"/>
</dbReference>
<dbReference type="GO" id="GO:0016020">
    <property type="term" value="C:membrane"/>
    <property type="evidence" value="ECO:0007669"/>
    <property type="project" value="GOC"/>
</dbReference>
<gene>
    <name evidence="3" type="primary">acpP</name>
    <name evidence="7" type="ORF">CEE37_01990</name>
</gene>